<accession>A0A0F9ES60</accession>
<sequence length="123" mass="14866">MKIKNGDILKVKPTDSLVVVISQIKPHGENNEAWLNNYWKTKYNLKLPQDFKTVFVNFPSHSKAYEYPIYKKCIKRPLRQKKYLKRFLTLGKHNKLTLFLRKLQQAPSEFLRGEHERRMWEDF</sequence>
<proteinExistence type="predicted"/>
<organism evidence="1">
    <name type="scientific">marine sediment metagenome</name>
    <dbReference type="NCBI Taxonomy" id="412755"/>
    <lineage>
        <taxon>unclassified sequences</taxon>
        <taxon>metagenomes</taxon>
        <taxon>ecological metagenomes</taxon>
    </lineage>
</organism>
<protein>
    <submittedName>
        <fullName evidence="1">Uncharacterized protein</fullName>
    </submittedName>
</protein>
<gene>
    <name evidence="1" type="ORF">LCGC14_2039570</name>
</gene>
<reference evidence="1" key="1">
    <citation type="journal article" date="2015" name="Nature">
        <title>Complex archaea that bridge the gap between prokaryotes and eukaryotes.</title>
        <authorList>
            <person name="Spang A."/>
            <person name="Saw J.H."/>
            <person name="Jorgensen S.L."/>
            <person name="Zaremba-Niedzwiedzka K."/>
            <person name="Martijn J."/>
            <person name="Lind A.E."/>
            <person name="van Eijk R."/>
            <person name="Schleper C."/>
            <person name="Guy L."/>
            <person name="Ettema T.J."/>
        </authorList>
    </citation>
    <scope>NUCLEOTIDE SEQUENCE</scope>
</reference>
<dbReference type="EMBL" id="LAZR01023889">
    <property type="protein sequence ID" value="KKL76968.1"/>
    <property type="molecule type" value="Genomic_DNA"/>
</dbReference>
<dbReference type="AlphaFoldDB" id="A0A0F9ES60"/>
<name>A0A0F9ES60_9ZZZZ</name>
<evidence type="ECO:0000313" key="1">
    <source>
        <dbReference type="EMBL" id="KKL76968.1"/>
    </source>
</evidence>
<comment type="caution">
    <text evidence="1">The sequence shown here is derived from an EMBL/GenBank/DDBJ whole genome shotgun (WGS) entry which is preliminary data.</text>
</comment>